<dbReference type="Proteomes" id="UP000289738">
    <property type="component" value="Chromosome A07"/>
</dbReference>
<reference evidence="1 2" key="1">
    <citation type="submission" date="2019-01" db="EMBL/GenBank/DDBJ databases">
        <title>Sequencing of cultivated peanut Arachis hypogaea provides insights into genome evolution and oil improvement.</title>
        <authorList>
            <person name="Chen X."/>
        </authorList>
    </citation>
    <scope>NUCLEOTIDE SEQUENCE [LARGE SCALE GENOMIC DNA]</scope>
    <source>
        <strain evidence="2">cv. Fuhuasheng</strain>
        <tissue evidence="1">Leaves</tissue>
    </source>
</reference>
<evidence type="ECO:0000313" key="2">
    <source>
        <dbReference type="Proteomes" id="UP000289738"/>
    </source>
</evidence>
<dbReference type="AlphaFoldDB" id="A0A445C7W7"/>
<keyword evidence="2" id="KW-1185">Reference proteome</keyword>
<dbReference type="EMBL" id="SDMP01000007">
    <property type="protein sequence ID" value="RYR46963.1"/>
    <property type="molecule type" value="Genomic_DNA"/>
</dbReference>
<accession>A0A445C7W7</accession>
<protein>
    <submittedName>
        <fullName evidence="1">Uncharacterized protein</fullName>
    </submittedName>
</protein>
<sequence>MTRDVQVLMQDFVTQSHQKRNVLRQAARGRGRGCHNNNAVDPAEPKIPKTYEMVFRPFHSMGLSLQECKLAAYIFGKELPLEEILFKYSFFDLPRALFMSLSPPGTPCLDIINAACLMASVRARKSKTPRSWYMPTNFAINVLLDTPVYVPICEAVDTCYMLLDVKGATLYVLDVSRSPKSIVRREANMRRICRVLGKIYSTDKNIANFRHTNPDPSNWGSFHYPEAIPNMVDSKESSTWLLYWLQQAGEFSTRIFASMIHSEDVRMRTATSIASCDANEYACFIDVKAELLWCDLLDRTD</sequence>
<comment type="caution">
    <text evidence="1">The sequence shown here is derived from an EMBL/GenBank/DDBJ whole genome shotgun (WGS) entry which is preliminary data.</text>
</comment>
<organism evidence="1 2">
    <name type="scientific">Arachis hypogaea</name>
    <name type="common">Peanut</name>
    <dbReference type="NCBI Taxonomy" id="3818"/>
    <lineage>
        <taxon>Eukaryota</taxon>
        <taxon>Viridiplantae</taxon>
        <taxon>Streptophyta</taxon>
        <taxon>Embryophyta</taxon>
        <taxon>Tracheophyta</taxon>
        <taxon>Spermatophyta</taxon>
        <taxon>Magnoliopsida</taxon>
        <taxon>eudicotyledons</taxon>
        <taxon>Gunneridae</taxon>
        <taxon>Pentapetalae</taxon>
        <taxon>rosids</taxon>
        <taxon>fabids</taxon>
        <taxon>Fabales</taxon>
        <taxon>Fabaceae</taxon>
        <taxon>Papilionoideae</taxon>
        <taxon>50 kb inversion clade</taxon>
        <taxon>dalbergioids sensu lato</taxon>
        <taxon>Dalbergieae</taxon>
        <taxon>Pterocarpus clade</taxon>
        <taxon>Arachis</taxon>
    </lineage>
</organism>
<proteinExistence type="predicted"/>
<gene>
    <name evidence="1" type="ORF">Ahy_A07g032854</name>
</gene>
<evidence type="ECO:0000313" key="1">
    <source>
        <dbReference type="EMBL" id="RYR46963.1"/>
    </source>
</evidence>
<name>A0A445C7W7_ARAHY</name>